<dbReference type="EMBL" id="CP144541">
    <property type="protein sequence ID" value="WVW79478.1"/>
    <property type="molecule type" value="Genomic_DNA"/>
</dbReference>
<dbReference type="KEGG" id="kbi:90824329"/>
<protein>
    <submittedName>
        <fullName evidence="2">Uncharacterized protein</fullName>
    </submittedName>
</protein>
<dbReference type="GeneID" id="90824329"/>
<accession>A0AAJ8M4M6</accession>
<evidence type="ECO:0000313" key="3">
    <source>
        <dbReference type="Proteomes" id="UP000092730"/>
    </source>
</evidence>
<reference evidence="2" key="2">
    <citation type="submission" date="2024-02" db="EMBL/GenBank/DDBJ databases">
        <title>Comparative genomics of Cryptococcus and Kwoniella reveals pathogenesis evolution and contrasting modes of karyotype evolution via chromosome fusion or intercentromeric recombination.</title>
        <authorList>
            <person name="Coelho M.A."/>
            <person name="David-Palma M."/>
            <person name="Shea T."/>
            <person name="Bowers K."/>
            <person name="McGinley-Smith S."/>
            <person name="Mohammad A.W."/>
            <person name="Gnirke A."/>
            <person name="Yurkov A.M."/>
            <person name="Nowrousian M."/>
            <person name="Sun S."/>
            <person name="Cuomo C.A."/>
            <person name="Heitman J."/>
        </authorList>
    </citation>
    <scope>NUCLEOTIDE SEQUENCE</scope>
    <source>
        <strain evidence="2">CBS 10118</strain>
    </source>
</reference>
<dbReference type="AlphaFoldDB" id="A0AAJ8M4M6"/>
<evidence type="ECO:0000256" key="1">
    <source>
        <dbReference type="SAM" id="MobiDB-lite"/>
    </source>
</evidence>
<feature type="region of interest" description="Disordered" evidence="1">
    <location>
        <begin position="1"/>
        <end position="26"/>
    </location>
</feature>
<dbReference type="Proteomes" id="UP000092730">
    <property type="component" value="Chromosome 1"/>
</dbReference>
<sequence>MSAEPDLAQVPAPVMGPNAYDTPTDTPLKRGKWQRFVSWIWDADYYDKSPAERKLVFKLDCFLLTALTLGWWIKNVDQSNLSNAYV</sequence>
<dbReference type="RefSeq" id="XP_065725366.1">
    <property type="nucleotide sequence ID" value="XM_065869294.1"/>
</dbReference>
<name>A0AAJ8M4M6_9TREE</name>
<evidence type="ECO:0000313" key="2">
    <source>
        <dbReference type="EMBL" id="WVW79478.1"/>
    </source>
</evidence>
<organism evidence="2 3">
    <name type="scientific">Kwoniella bestiolae CBS 10118</name>
    <dbReference type="NCBI Taxonomy" id="1296100"/>
    <lineage>
        <taxon>Eukaryota</taxon>
        <taxon>Fungi</taxon>
        <taxon>Dikarya</taxon>
        <taxon>Basidiomycota</taxon>
        <taxon>Agaricomycotina</taxon>
        <taxon>Tremellomycetes</taxon>
        <taxon>Tremellales</taxon>
        <taxon>Cryptococcaceae</taxon>
        <taxon>Kwoniella</taxon>
    </lineage>
</organism>
<proteinExistence type="predicted"/>
<keyword evidence="3" id="KW-1185">Reference proteome</keyword>
<reference evidence="2" key="1">
    <citation type="submission" date="2013-07" db="EMBL/GenBank/DDBJ databases">
        <authorList>
            <consortium name="The Broad Institute Genome Sequencing Platform"/>
            <person name="Cuomo C."/>
            <person name="Litvintseva A."/>
            <person name="Chen Y."/>
            <person name="Heitman J."/>
            <person name="Sun S."/>
            <person name="Springer D."/>
            <person name="Dromer F."/>
            <person name="Young S.K."/>
            <person name="Zeng Q."/>
            <person name="Gargeya S."/>
            <person name="Fitzgerald M."/>
            <person name="Abouelleil A."/>
            <person name="Alvarado L."/>
            <person name="Berlin A.M."/>
            <person name="Chapman S.B."/>
            <person name="Dewar J."/>
            <person name="Goldberg J."/>
            <person name="Griggs A."/>
            <person name="Gujja S."/>
            <person name="Hansen M."/>
            <person name="Howarth C."/>
            <person name="Imamovic A."/>
            <person name="Larimer J."/>
            <person name="McCowan C."/>
            <person name="Murphy C."/>
            <person name="Pearson M."/>
            <person name="Priest M."/>
            <person name="Roberts A."/>
            <person name="Saif S."/>
            <person name="Shea T."/>
            <person name="Sykes S."/>
            <person name="Wortman J."/>
            <person name="Nusbaum C."/>
            <person name="Birren B."/>
        </authorList>
    </citation>
    <scope>NUCLEOTIDE SEQUENCE</scope>
    <source>
        <strain evidence="2">CBS 10118</strain>
    </source>
</reference>
<gene>
    <name evidence="2" type="ORF">I302_101447</name>
</gene>